<dbReference type="InterPro" id="IPR033192">
    <property type="entry name" value="ODAD3"/>
</dbReference>
<dbReference type="AlphaFoldDB" id="A0A1J1IFG9"/>
<evidence type="ECO:0000313" key="2">
    <source>
        <dbReference type="EMBL" id="CRK98960.1"/>
    </source>
</evidence>
<reference evidence="2 3" key="1">
    <citation type="submission" date="2015-04" db="EMBL/GenBank/DDBJ databases">
        <authorList>
            <person name="Syromyatnikov M.Y."/>
            <person name="Popov V.N."/>
        </authorList>
    </citation>
    <scope>NUCLEOTIDE SEQUENCE [LARGE SCALE GENOMIC DNA]</scope>
</reference>
<gene>
    <name evidence="2" type="ORF">CLUMA_CG012160</name>
</gene>
<dbReference type="GO" id="GO:0097542">
    <property type="term" value="C:ciliary tip"/>
    <property type="evidence" value="ECO:0007669"/>
    <property type="project" value="TreeGrafter"/>
</dbReference>
<dbReference type="PANTHER" id="PTHR46518:SF1">
    <property type="entry name" value="OUTER DYNEIN ARM-DOCKING COMPLEX SUBUNIT 3"/>
    <property type="match status" value="1"/>
</dbReference>
<protein>
    <submittedName>
        <fullName evidence="2">CLUMA_CG012160, isoform A</fullName>
    </submittedName>
</protein>
<proteinExistence type="predicted"/>
<dbReference type="GO" id="GO:0035253">
    <property type="term" value="C:ciliary rootlet"/>
    <property type="evidence" value="ECO:0007669"/>
    <property type="project" value="TreeGrafter"/>
</dbReference>
<dbReference type="GO" id="GO:0003341">
    <property type="term" value="P:cilium movement"/>
    <property type="evidence" value="ECO:0007669"/>
    <property type="project" value="InterPro"/>
</dbReference>
<accession>A0A1J1IFG9</accession>
<dbReference type="EMBL" id="CVRI01000048">
    <property type="protein sequence ID" value="CRK98960.1"/>
    <property type="molecule type" value="Genomic_DNA"/>
</dbReference>
<evidence type="ECO:0000256" key="1">
    <source>
        <dbReference type="SAM" id="Coils"/>
    </source>
</evidence>
<dbReference type="GO" id="GO:0036064">
    <property type="term" value="C:ciliary basal body"/>
    <property type="evidence" value="ECO:0007669"/>
    <property type="project" value="TreeGrafter"/>
</dbReference>
<name>A0A1J1IFG9_9DIPT</name>
<organism evidence="2 3">
    <name type="scientific">Clunio marinus</name>
    <dbReference type="NCBI Taxonomy" id="568069"/>
    <lineage>
        <taxon>Eukaryota</taxon>
        <taxon>Metazoa</taxon>
        <taxon>Ecdysozoa</taxon>
        <taxon>Arthropoda</taxon>
        <taxon>Hexapoda</taxon>
        <taxon>Insecta</taxon>
        <taxon>Pterygota</taxon>
        <taxon>Neoptera</taxon>
        <taxon>Endopterygota</taxon>
        <taxon>Diptera</taxon>
        <taxon>Nematocera</taxon>
        <taxon>Chironomoidea</taxon>
        <taxon>Chironomidae</taxon>
        <taxon>Clunio</taxon>
    </lineage>
</organism>
<dbReference type="Proteomes" id="UP000183832">
    <property type="component" value="Unassembled WGS sequence"/>
</dbReference>
<evidence type="ECO:0000313" key="3">
    <source>
        <dbReference type="Proteomes" id="UP000183832"/>
    </source>
</evidence>
<dbReference type="OrthoDB" id="7447178at2759"/>
<feature type="coiled-coil region" evidence="1">
    <location>
        <begin position="136"/>
        <end position="163"/>
    </location>
</feature>
<keyword evidence="3" id="KW-1185">Reference proteome</keyword>
<dbReference type="GO" id="GO:0036158">
    <property type="term" value="P:outer dynein arm assembly"/>
    <property type="evidence" value="ECO:0007669"/>
    <property type="project" value="InterPro"/>
</dbReference>
<feature type="coiled-coil region" evidence="1">
    <location>
        <begin position="245"/>
        <end position="283"/>
    </location>
</feature>
<keyword evidence="1" id="KW-0175">Coiled coil</keyword>
<dbReference type="PANTHER" id="PTHR46518">
    <property type="entry name" value="COILED-COIL DOMAIN-CONTAINING PROTEIN 151"/>
    <property type="match status" value="1"/>
</dbReference>
<sequence>MNQKKQKQNIQPRTGETHGLFGVKYLKNHNMRDPLWTADDLITQYEKLSGIYRKANKVAGLRREQDNIQINQQKESLKRLVKEKGEISRILYKGDMQRMKNIFRDQPRYQRMYCHLLAHEVLEKIQEQTFHKQTTLDALIGERNKLLREYEQKLKEAADKQEINRYYDIKEFQQERDTKRLYAELKNSETRCRAIQNLNSSYKKIIDKMLHDSLYYQPVIDALNADWNEQTMLVKQTHKIGYPAIQDVEKMEKKLKSMNRVAKQEFNNRLKTIEENRRILKEHPKIVKQLVRSDSDFSFSGTRYDRDTRSMTSLKVKMDKIEPTIDMLKSATLCEKVEEIYPRFVKQSEGNNQKKLLLKRQESIRDSIKEKSEVFKYFLERILDDRPEIFNEEKMNEIKKLNDCVKGENRKLDALRKDMAEKSKIIVQIRLALQHILDVLRHVGKEDAFKSLEFTTSDLNLPLLDFNSDLPPMPLVVETDLSKLLSSVKSRIQLLMQHHQKSKNKNESNDSTVKFQKAMIEDSVREYKPRVQNYD</sequence>